<dbReference type="SUPFAM" id="SSF53067">
    <property type="entry name" value="Actin-like ATPase domain"/>
    <property type="match status" value="1"/>
</dbReference>
<dbReference type="InterPro" id="IPR031730">
    <property type="entry name" value="Carbam_trans_C"/>
</dbReference>
<evidence type="ECO:0000259" key="3">
    <source>
        <dbReference type="Pfam" id="PF16861"/>
    </source>
</evidence>
<dbReference type="InterPro" id="IPR043129">
    <property type="entry name" value="ATPase_NBD"/>
</dbReference>
<feature type="domain" description="Carbamoyltransferase C-terminal" evidence="3">
    <location>
        <begin position="406"/>
        <end position="600"/>
    </location>
</feature>
<dbReference type="InterPro" id="IPR038152">
    <property type="entry name" value="Carbam_trans_C_sf"/>
</dbReference>
<gene>
    <name evidence="4" type="ORF">UFOPK3914_00156</name>
    <name evidence="5" type="ORF">UFOPK4173_01747</name>
</gene>
<protein>
    <submittedName>
        <fullName evidence="5">Unannotated protein</fullName>
    </submittedName>
</protein>
<evidence type="ECO:0000313" key="5">
    <source>
        <dbReference type="EMBL" id="CAB5039916.1"/>
    </source>
</evidence>
<dbReference type="Gene3D" id="3.30.420.40">
    <property type="match status" value="2"/>
</dbReference>
<feature type="domain" description="Carbamoyltransferase" evidence="2">
    <location>
        <begin position="6"/>
        <end position="347"/>
    </location>
</feature>
<sequence>MDHHFVLGVSGLYHDAAAALLRDGQLVAAAQEERFTRIKNDPALPVQALEYCLQEGKVPSGSSITVAYYEKPLSSFVRVLKTFSAIGTKGIRTFPRAMEESLRRKLWVSYGIDRALKQLGFAPARQTLFAEHHMSHASAAFYPSPFDSAAVLTFDGVGEWATSSIGFGSGSNIDLLQEMRFPSSLGLLYSAFTSACGFGVNSGEYKLMGLAPFGEPRYVERILNQVLDLREDGSFTVNLDYFDYLAGKRMTSRKFDQLFDGPPRQPEAPITRRECDLARSIQVVLEEVVLRVAKHAHKLTGSNQAVLGGGVALNCVANGRLLREGPFEQIWVQPAAGDAGSALGCALWAWHEVCGGEREDPAGKDSMMGSLLGPLPASASPSETFPALGRPCEQLTDSTELATRVAALLADGVILGLCSGRMEFGPRALGNRSILADPRSPGMQRRLNLSIKNRESFRPFAPIVLEERSNEFFELDGPSPYMSFVAPVRGALIPTSQGTTNPTPSDQIDLSERLDQVDSPLPAVTHVDGTARIQTVDAQRNPQLHNILSAFEQLTGCPVLVNTSFNVRGEPIVATAEDAYRCFMTTQMDWLLIDDCLFNKKEQPDWTGLRAKLVAD</sequence>
<dbReference type="Pfam" id="PF16861">
    <property type="entry name" value="Carbam_trans_C"/>
    <property type="match status" value="1"/>
</dbReference>
<dbReference type="CDD" id="cd24098">
    <property type="entry name" value="ASKHA_NBD_TobZ_N"/>
    <property type="match status" value="1"/>
</dbReference>
<dbReference type="InterPro" id="IPR003696">
    <property type="entry name" value="Carbtransf_dom"/>
</dbReference>
<dbReference type="PANTHER" id="PTHR34847:SF1">
    <property type="entry name" value="NODULATION PROTEIN U"/>
    <property type="match status" value="1"/>
</dbReference>
<dbReference type="GO" id="GO:0003824">
    <property type="term" value="F:catalytic activity"/>
    <property type="evidence" value="ECO:0007669"/>
    <property type="project" value="InterPro"/>
</dbReference>
<organism evidence="5">
    <name type="scientific">freshwater metagenome</name>
    <dbReference type="NCBI Taxonomy" id="449393"/>
    <lineage>
        <taxon>unclassified sequences</taxon>
        <taxon>metagenomes</taxon>
        <taxon>ecological metagenomes</taxon>
    </lineage>
</organism>
<evidence type="ECO:0000313" key="4">
    <source>
        <dbReference type="EMBL" id="CAB4968942.1"/>
    </source>
</evidence>
<evidence type="ECO:0000256" key="1">
    <source>
        <dbReference type="ARBA" id="ARBA00006129"/>
    </source>
</evidence>
<comment type="similarity">
    <text evidence="1">Belongs to the NodU/CmcH family.</text>
</comment>
<dbReference type="Pfam" id="PF02543">
    <property type="entry name" value="Carbam_trans_N"/>
    <property type="match status" value="1"/>
</dbReference>
<proteinExistence type="inferred from homology"/>
<accession>A0A6J7SFW6</accession>
<reference evidence="5" key="1">
    <citation type="submission" date="2020-05" db="EMBL/GenBank/DDBJ databases">
        <authorList>
            <person name="Chiriac C."/>
            <person name="Salcher M."/>
            <person name="Ghai R."/>
            <person name="Kavagutti S V."/>
        </authorList>
    </citation>
    <scope>NUCLEOTIDE SEQUENCE</scope>
</reference>
<dbReference type="Gene3D" id="3.90.870.20">
    <property type="entry name" value="Carbamoyltransferase, C-terminal domain"/>
    <property type="match status" value="1"/>
</dbReference>
<dbReference type="AlphaFoldDB" id="A0A6J7SFW6"/>
<dbReference type="PANTHER" id="PTHR34847">
    <property type="entry name" value="NODULATION PROTEIN U"/>
    <property type="match status" value="1"/>
</dbReference>
<evidence type="ECO:0000259" key="2">
    <source>
        <dbReference type="Pfam" id="PF02543"/>
    </source>
</evidence>
<dbReference type="EMBL" id="CAFBOG010000007">
    <property type="protein sequence ID" value="CAB4968942.1"/>
    <property type="molecule type" value="Genomic_DNA"/>
</dbReference>
<dbReference type="InterPro" id="IPR051338">
    <property type="entry name" value="NodU/CmcH_Carbamoyltrnsfr"/>
</dbReference>
<dbReference type="EMBL" id="CAFBPW010000264">
    <property type="protein sequence ID" value="CAB5039916.1"/>
    <property type="molecule type" value="Genomic_DNA"/>
</dbReference>
<name>A0A6J7SFW6_9ZZZZ</name>